<dbReference type="EMBL" id="FJOG01000011">
    <property type="protein sequence ID" value="CZR58097.1"/>
    <property type="molecule type" value="Genomic_DNA"/>
</dbReference>
<evidence type="ECO:0000256" key="1">
    <source>
        <dbReference type="SAM" id="MobiDB-lite"/>
    </source>
</evidence>
<feature type="region of interest" description="Disordered" evidence="1">
    <location>
        <begin position="340"/>
        <end position="437"/>
    </location>
</feature>
<dbReference type="GO" id="GO:0008270">
    <property type="term" value="F:zinc ion binding"/>
    <property type="evidence" value="ECO:0007669"/>
    <property type="project" value="InterPro"/>
</dbReference>
<evidence type="ECO:0000313" key="3">
    <source>
        <dbReference type="Proteomes" id="UP000184330"/>
    </source>
</evidence>
<dbReference type="InterPro" id="IPR036864">
    <property type="entry name" value="Zn2-C6_fun-type_DNA-bd_sf"/>
</dbReference>
<evidence type="ECO:0008006" key="4">
    <source>
        <dbReference type="Google" id="ProtNLM"/>
    </source>
</evidence>
<sequence length="467" mass="53050">MSYTAIRRRHHPRSKNSCLTCKERHVRCDERYPFWSRTQVDGRHICTKPSQARGTREGALATLPPATQQAWVASTQPHQISKDGTFMDRLGVSLRDAVKEDVITWSPRKIGVDLSKLETIENLEETEGPLFSKFLRFAIHALPTDVCTEYWIKAWSSDRANTATIKMSTSLRCDVLVEHEAISHNLSESWQLGEGLERPHQRSRNLDARAPAEVQRQAPHALRCILTAFWSDIPSSSASTIDATVRQRRPAKRPEIGNCLYHRSAVSPREVSKPPRQWMNPNQDWIQIGAHRPNGGCWEYCFKRRGYNKRHPTCEEYSKRGVAYRYTLINEEMAAYAKEKLKKPSTRTSTPADNLTIATGPSGQYYSSPYPVDDLPRPRQVPRPSNSYYYPSSFVPSTSQRNAPPKDEETVDYENEQDLYGASPPRRPERPQIQSNVDGLNYGFMAMFNTTNGSFTGQDSASVPDAS</sequence>
<dbReference type="SUPFAM" id="SSF57701">
    <property type="entry name" value="Zn2/Cys6 DNA-binding domain"/>
    <property type="match status" value="1"/>
</dbReference>
<dbReference type="GO" id="GO:0000981">
    <property type="term" value="F:DNA-binding transcription factor activity, RNA polymerase II-specific"/>
    <property type="evidence" value="ECO:0007669"/>
    <property type="project" value="InterPro"/>
</dbReference>
<keyword evidence="3" id="KW-1185">Reference proteome</keyword>
<gene>
    <name evidence="2" type="ORF">PAC_07987</name>
</gene>
<protein>
    <recommendedName>
        <fullName evidence="4">Zn(2)-C6 fungal-type domain-containing protein</fullName>
    </recommendedName>
</protein>
<name>A0A1L7WZA7_9HELO</name>
<accession>A0A1L7WZA7</accession>
<organism evidence="2 3">
    <name type="scientific">Phialocephala subalpina</name>
    <dbReference type="NCBI Taxonomy" id="576137"/>
    <lineage>
        <taxon>Eukaryota</taxon>
        <taxon>Fungi</taxon>
        <taxon>Dikarya</taxon>
        <taxon>Ascomycota</taxon>
        <taxon>Pezizomycotina</taxon>
        <taxon>Leotiomycetes</taxon>
        <taxon>Helotiales</taxon>
        <taxon>Mollisiaceae</taxon>
        <taxon>Phialocephala</taxon>
        <taxon>Phialocephala fortinii species complex</taxon>
    </lineage>
</organism>
<feature type="compositionally biased region" description="Polar residues" evidence="1">
    <location>
        <begin position="346"/>
        <end position="367"/>
    </location>
</feature>
<dbReference type="AlphaFoldDB" id="A0A1L7WZA7"/>
<proteinExistence type="predicted"/>
<dbReference type="Proteomes" id="UP000184330">
    <property type="component" value="Unassembled WGS sequence"/>
</dbReference>
<feature type="compositionally biased region" description="Low complexity" evidence="1">
    <location>
        <begin position="382"/>
        <end position="399"/>
    </location>
</feature>
<evidence type="ECO:0000313" key="2">
    <source>
        <dbReference type="EMBL" id="CZR58097.1"/>
    </source>
</evidence>
<reference evidence="2 3" key="1">
    <citation type="submission" date="2016-03" db="EMBL/GenBank/DDBJ databases">
        <authorList>
            <person name="Ploux O."/>
        </authorList>
    </citation>
    <scope>NUCLEOTIDE SEQUENCE [LARGE SCALE GENOMIC DNA]</scope>
    <source>
        <strain evidence="2 3">UAMH 11012</strain>
    </source>
</reference>